<name>A0A0J1H5J1_9GAMM</name>
<evidence type="ECO:0000256" key="2">
    <source>
        <dbReference type="ARBA" id="ARBA00022617"/>
    </source>
</evidence>
<dbReference type="AlphaFoldDB" id="A0A0J1H5J1"/>
<evidence type="ECO:0000256" key="1">
    <source>
        <dbReference type="ARBA" id="ARBA00004196"/>
    </source>
</evidence>
<keyword evidence="4" id="KW-0560">Oxidoreductase</keyword>
<dbReference type="Gene3D" id="1.10.760.10">
    <property type="entry name" value="Cytochrome c-like domain"/>
    <property type="match status" value="2"/>
</dbReference>
<keyword evidence="5 6" id="KW-0408">Iron</keyword>
<dbReference type="PATRIC" id="fig|1195763.3.peg.1210"/>
<feature type="signal peptide" evidence="7">
    <location>
        <begin position="1"/>
        <end position="28"/>
    </location>
</feature>
<protein>
    <recommendedName>
        <fullName evidence="8">Cytochrome c domain-containing protein</fullName>
    </recommendedName>
</protein>
<dbReference type="EMBL" id="LDOT01000006">
    <property type="protein sequence ID" value="KLV07059.1"/>
    <property type="molecule type" value="Genomic_DNA"/>
</dbReference>
<accession>A0A0J1H5J1</accession>
<keyword evidence="10" id="KW-1185">Reference proteome</keyword>
<organism evidence="9 10">
    <name type="scientific">Photobacterium aquae</name>
    <dbReference type="NCBI Taxonomy" id="1195763"/>
    <lineage>
        <taxon>Bacteria</taxon>
        <taxon>Pseudomonadati</taxon>
        <taxon>Pseudomonadota</taxon>
        <taxon>Gammaproteobacteria</taxon>
        <taxon>Vibrionales</taxon>
        <taxon>Vibrionaceae</taxon>
        <taxon>Photobacterium</taxon>
    </lineage>
</organism>
<feature type="chain" id="PRO_5005252670" description="Cytochrome c domain-containing protein" evidence="7">
    <location>
        <begin position="29"/>
        <end position="758"/>
    </location>
</feature>
<evidence type="ECO:0000256" key="4">
    <source>
        <dbReference type="ARBA" id="ARBA00023002"/>
    </source>
</evidence>
<evidence type="ECO:0000256" key="6">
    <source>
        <dbReference type="PROSITE-ProRule" id="PRU00433"/>
    </source>
</evidence>
<keyword evidence="7" id="KW-0732">Signal</keyword>
<dbReference type="GO" id="GO:0046872">
    <property type="term" value="F:metal ion binding"/>
    <property type="evidence" value="ECO:0007669"/>
    <property type="project" value="UniProtKB-KW"/>
</dbReference>
<reference evidence="9 10" key="1">
    <citation type="submission" date="2015-05" db="EMBL/GenBank/DDBJ databases">
        <title>Photobacterium galathea sp. nov.</title>
        <authorList>
            <person name="Machado H."/>
            <person name="Gram L."/>
        </authorList>
    </citation>
    <scope>NUCLEOTIDE SEQUENCE [LARGE SCALE GENOMIC DNA]</scope>
    <source>
        <strain evidence="9 10">CGMCC 1.12159</strain>
    </source>
</reference>
<dbReference type="InterPro" id="IPR051395">
    <property type="entry name" value="Cytochrome_c_Peroxidase/MauG"/>
</dbReference>
<dbReference type="GO" id="GO:0020037">
    <property type="term" value="F:heme binding"/>
    <property type="evidence" value="ECO:0007669"/>
    <property type="project" value="InterPro"/>
</dbReference>
<evidence type="ECO:0000256" key="7">
    <source>
        <dbReference type="SAM" id="SignalP"/>
    </source>
</evidence>
<dbReference type="OrthoDB" id="9805202at2"/>
<dbReference type="PROSITE" id="PS51007">
    <property type="entry name" value="CYTC"/>
    <property type="match status" value="2"/>
</dbReference>
<dbReference type="InterPro" id="IPR009056">
    <property type="entry name" value="Cyt_c-like_dom"/>
</dbReference>
<dbReference type="GO" id="GO:0030313">
    <property type="term" value="C:cell envelope"/>
    <property type="evidence" value="ECO:0007669"/>
    <property type="project" value="UniProtKB-SubCell"/>
</dbReference>
<comment type="subcellular location">
    <subcellularLocation>
        <location evidence="1">Cell envelope</location>
    </subcellularLocation>
</comment>
<dbReference type="Proteomes" id="UP000036097">
    <property type="component" value="Unassembled WGS sequence"/>
</dbReference>
<evidence type="ECO:0000256" key="5">
    <source>
        <dbReference type="ARBA" id="ARBA00023004"/>
    </source>
</evidence>
<dbReference type="GO" id="GO:0009055">
    <property type="term" value="F:electron transfer activity"/>
    <property type="evidence" value="ECO:0007669"/>
    <property type="project" value="InterPro"/>
</dbReference>
<evidence type="ECO:0000313" key="10">
    <source>
        <dbReference type="Proteomes" id="UP000036097"/>
    </source>
</evidence>
<dbReference type="STRING" id="1195763.ABT56_05715"/>
<dbReference type="Pfam" id="PF03150">
    <property type="entry name" value="CCP_MauG"/>
    <property type="match status" value="1"/>
</dbReference>
<gene>
    <name evidence="9" type="ORF">ABT56_05715</name>
</gene>
<comment type="caution">
    <text evidence="9">The sequence shown here is derived from an EMBL/GenBank/DDBJ whole genome shotgun (WGS) entry which is preliminary data.</text>
</comment>
<feature type="domain" description="Cytochrome c" evidence="8">
    <location>
        <begin position="387"/>
        <end position="596"/>
    </location>
</feature>
<keyword evidence="2 6" id="KW-0349">Heme</keyword>
<sequence length="758" mass="82657">MRFSSLNKRAGLGAIITSICLVTSNAQAKPSDYLPDNLPPVPQLDNFIKDKDAAIQLGKALFWDMQAGSQGQSCASCHFAAGADNRSKNQISPGLLHTNESLQNLFNHVDYPHLPSGGDGGPNYQLTKDDFPLYKLSDMNDRDSDIVYETDDVISSQGVSLAKFSGLNGNDYRSDFEDRREKCQTIPDIFHVNQLNTKRVEPRNTPTVINAVYNFRNFWDGRANNIFNGVDPFGLRNKDAYIYVYDYSSGKMKPEKANLINSSLASQAVGPPGSNFEMTCDGKPFQAMAKKLLSLRPLGLQEVHPADSALGEISAFPSPGLRLDYRKLIQTAFHDKLWKYPHRDEQGYSQIEKNFSLFWGLSIQMYESTLVSLGATRNEQGDDKLTAQELAGKQLFNSPQGTCVFCHSGPAFSSATRSLINPTGDVVNRIFVGPTNPFPPGPQTRSAFSDTGFMNIGVRPTSEDLGLGGVDDFGNPLSFTRQAQALSSGGYAPDGQLLSGQLPPTAATAVDGAFKIPLLHNIELTGPYMHNGSLATLEEVVEFYNRGGNRRIVNQNPLQDSSGHNGTDSNLAFNLRPLGLTEEQKASLVAFMKTLTDERVRWEQAPFDHPQLFVPVGHFGDEHNVQDDGTGRAETEWLEIPSVGAAGRSAEQLPPVKGFLSEEPASAPQANDDTFNVKRGTRTTFNVLANDIAGDAPLGNQVIIGTEPNRRLGAVSVNPDGTLLYTALRDGESTFTYRVIDENGQASSSATVTVRASR</sequence>
<feature type="domain" description="Cytochrome c" evidence="8">
    <location>
        <begin position="53"/>
        <end position="184"/>
    </location>
</feature>
<keyword evidence="3 6" id="KW-0479">Metal-binding</keyword>
<evidence type="ECO:0000256" key="3">
    <source>
        <dbReference type="ARBA" id="ARBA00022723"/>
    </source>
</evidence>
<dbReference type="InterPro" id="IPR004852">
    <property type="entry name" value="Di-haem_cyt_c_peroxidsae"/>
</dbReference>
<dbReference type="InterPro" id="IPR036909">
    <property type="entry name" value="Cyt_c-like_dom_sf"/>
</dbReference>
<dbReference type="Pfam" id="PF17963">
    <property type="entry name" value="Big_9"/>
    <property type="match status" value="1"/>
</dbReference>
<dbReference type="RefSeq" id="WP_047877910.1">
    <property type="nucleotide sequence ID" value="NZ_LDOT01000006.1"/>
</dbReference>
<dbReference type="PANTHER" id="PTHR30600">
    <property type="entry name" value="CYTOCHROME C PEROXIDASE-RELATED"/>
    <property type="match status" value="1"/>
</dbReference>
<proteinExistence type="predicted"/>
<evidence type="ECO:0000259" key="8">
    <source>
        <dbReference type="PROSITE" id="PS51007"/>
    </source>
</evidence>
<dbReference type="GO" id="GO:0004130">
    <property type="term" value="F:cytochrome-c peroxidase activity"/>
    <property type="evidence" value="ECO:0007669"/>
    <property type="project" value="TreeGrafter"/>
</dbReference>
<dbReference type="SUPFAM" id="SSF46626">
    <property type="entry name" value="Cytochrome c"/>
    <property type="match status" value="2"/>
</dbReference>
<evidence type="ECO:0000313" key="9">
    <source>
        <dbReference type="EMBL" id="KLV07059.1"/>
    </source>
</evidence>